<organism evidence="5 6">
    <name type="scientific">Penicillium cinerascens</name>
    <dbReference type="NCBI Taxonomy" id="70096"/>
    <lineage>
        <taxon>Eukaryota</taxon>
        <taxon>Fungi</taxon>
        <taxon>Dikarya</taxon>
        <taxon>Ascomycota</taxon>
        <taxon>Pezizomycotina</taxon>
        <taxon>Eurotiomycetes</taxon>
        <taxon>Eurotiomycetidae</taxon>
        <taxon>Eurotiales</taxon>
        <taxon>Aspergillaceae</taxon>
        <taxon>Penicillium</taxon>
    </lineage>
</organism>
<protein>
    <recommendedName>
        <fullName evidence="4">Major facilitator superfamily (MFS) profile domain-containing protein</fullName>
    </recommendedName>
</protein>
<dbReference type="PANTHER" id="PTHR11360">
    <property type="entry name" value="MONOCARBOXYLATE TRANSPORTER"/>
    <property type="match status" value="1"/>
</dbReference>
<feature type="transmembrane region" description="Helical" evidence="3">
    <location>
        <begin position="243"/>
        <end position="263"/>
    </location>
</feature>
<sequence>MSTTNAPQNNIPKSRAWLVITGASTCLFCTVGFLNSFGIFEEYYASDQLSQSPQSTIAWLGAVAIFFLFSISVVSGAIVDKFGPNLLCWAGAIGTVFSIMMTSLCKEFYQFLLAQGILLGISMALVTWPMLALVGKWINAENRGAALGIVLAGSSLGGVVWPIAINKLLREKGIGFPWTMRIVGFIMIPCFGFACLVAKLPPTVATVDGEQQDKDNVDLAPPVKEVDRKAEAVTLFKKPALQLLSLAMFITYFGMFSPFFYTTSYAVAKGFSSSFAFYTVSIVNGASFFGRVVPGIVADKYGKFNCCIVATLLSGLIALCWTKVDSVAGLGVWSAAYGFASGGIISLQQACAAQVATPSTMGLAIGTVSASVSLSAMANVPISGALAEKYGYLSLSLFSGVSLLLGGVLLIAARLIQDRRLLAIV</sequence>
<dbReference type="RefSeq" id="XP_058306942.1">
    <property type="nucleotide sequence ID" value="XM_058454693.1"/>
</dbReference>
<feature type="transmembrane region" description="Helical" evidence="3">
    <location>
        <begin position="330"/>
        <end position="347"/>
    </location>
</feature>
<dbReference type="GO" id="GO:0016020">
    <property type="term" value="C:membrane"/>
    <property type="evidence" value="ECO:0007669"/>
    <property type="project" value="UniProtKB-SubCell"/>
</dbReference>
<keyword evidence="3" id="KW-0472">Membrane</keyword>
<evidence type="ECO:0000313" key="6">
    <source>
        <dbReference type="Proteomes" id="UP001150904"/>
    </source>
</evidence>
<feature type="transmembrane region" description="Helical" evidence="3">
    <location>
        <begin position="86"/>
        <end position="104"/>
    </location>
</feature>
<keyword evidence="6" id="KW-1185">Reference proteome</keyword>
<evidence type="ECO:0000259" key="4">
    <source>
        <dbReference type="PROSITE" id="PS50850"/>
    </source>
</evidence>
<dbReference type="AlphaFoldDB" id="A0A9W9JLG1"/>
<dbReference type="GeneID" id="83181994"/>
<evidence type="ECO:0000256" key="2">
    <source>
        <dbReference type="ARBA" id="ARBA00006727"/>
    </source>
</evidence>
<evidence type="ECO:0000313" key="5">
    <source>
        <dbReference type="EMBL" id="KAJ5198514.1"/>
    </source>
</evidence>
<comment type="subcellular location">
    <subcellularLocation>
        <location evidence="1">Membrane</location>
        <topology evidence="1">Multi-pass membrane protein</topology>
    </subcellularLocation>
</comment>
<reference evidence="5" key="1">
    <citation type="submission" date="2022-12" db="EMBL/GenBank/DDBJ databases">
        <authorList>
            <person name="Petersen C."/>
        </authorList>
    </citation>
    <scope>NUCLEOTIDE SEQUENCE</scope>
    <source>
        <strain evidence="5">IBT 15544</strain>
    </source>
</reference>
<feature type="transmembrane region" description="Helical" evidence="3">
    <location>
        <begin position="176"/>
        <end position="198"/>
    </location>
</feature>
<comment type="caution">
    <text evidence="5">The sequence shown here is derived from an EMBL/GenBank/DDBJ whole genome shotgun (WGS) entry which is preliminary data.</text>
</comment>
<reference evidence="5" key="2">
    <citation type="journal article" date="2023" name="IMA Fungus">
        <title>Comparative genomic study of the Penicillium genus elucidates a diverse pangenome and 15 lateral gene transfer events.</title>
        <authorList>
            <person name="Petersen C."/>
            <person name="Sorensen T."/>
            <person name="Nielsen M.R."/>
            <person name="Sondergaard T.E."/>
            <person name="Sorensen J.L."/>
            <person name="Fitzpatrick D.A."/>
            <person name="Frisvad J.C."/>
            <person name="Nielsen K.L."/>
        </authorList>
    </citation>
    <scope>NUCLEOTIDE SEQUENCE</scope>
    <source>
        <strain evidence="5">IBT 15544</strain>
    </source>
</reference>
<dbReference type="GO" id="GO:0022857">
    <property type="term" value="F:transmembrane transporter activity"/>
    <property type="evidence" value="ECO:0007669"/>
    <property type="project" value="InterPro"/>
</dbReference>
<dbReference type="Proteomes" id="UP001150904">
    <property type="component" value="Unassembled WGS sequence"/>
</dbReference>
<dbReference type="EMBL" id="JAPQKR010000014">
    <property type="protein sequence ID" value="KAJ5198514.1"/>
    <property type="molecule type" value="Genomic_DNA"/>
</dbReference>
<feature type="transmembrane region" description="Helical" evidence="3">
    <location>
        <begin position="359"/>
        <end position="378"/>
    </location>
</feature>
<name>A0A9W9JLG1_9EURO</name>
<dbReference type="PROSITE" id="PS50850">
    <property type="entry name" value="MFS"/>
    <property type="match status" value="1"/>
</dbReference>
<dbReference type="SUPFAM" id="SSF103473">
    <property type="entry name" value="MFS general substrate transporter"/>
    <property type="match status" value="1"/>
</dbReference>
<feature type="transmembrane region" description="Helical" evidence="3">
    <location>
        <begin position="57"/>
        <end position="79"/>
    </location>
</feature>
<feature type="transmembrane region" description="Helical" evidence="3">
    <location>
        <begin position="304"/>
        <end position="324"/>
    </location>
</feature>
<dbReference type="InterPro" id="IPR036259">
    <property type="entry name" value="MFS_trans_sf"/>
</dbReference>
<dbReference type="InterPro" id="IPR011701">
    <property type="entry name" value="MFS"/>
</dbReference>
<feature type="transmembrane region" description="Helical" evidence="3">
    <location>
        <begin position="145"/>
        <end position="164"/>
    </location>
</feature>
<dbReference type="InterPro" id="IPR050327">
    <property type="entry name" value="Proton-linked_MCT"/>
</dbReference>
<keyword evidence="3" id="KW-1133">Transmembrane helix</keyword>
<keyword evidence="3" id="KW-0812">Transmembrane</keyword>
<dbReference type="InterPro" id="IPR020846">
    <property type="entry name" value="MFS_dom"/>
</dbReference>
<evidence type="ECO:0000256" key="3">
    <source>
        <dbReference type="SAM" id="Phobius"/>
    </source>
</evidence>
<proteinExistence type="inferred from homology"/>
<accession>A0A9W9JLG1</accession>
<dbReference type="PANTHER" id="PTHR11360:SF250">
    <property type="entry name" value="MFS-TYPE TRANSPORTER AFUA_1G00970"/>
    <property type="match status" value="1"/>
</dbReference>
<comment type="similarity">
    <text evidence="2">Belongs to the major facilitator superfamily. Monocarboxylate porter (TC 2.A.1.13) family.</text>
</comment>
<feature type="domain" description="Major facilitator superfamily (MFS) profile" evidence="4">
    <location>
        <begin position="1"/>
        <end position="420"/>
    </location>
</feature>
<feature type="transmembrane region" description="Helical" evidence="3">
    <location>
        <begin position="16"/>
        <end position="37"/>
    </location>
</feature>
<feature type="transmembrane region" description="Helical" evidence="3">
    <location>
        <begin position="110"/>
        <end position="133"/>
    </location>
</feature>
<feature type="transmembrane region" description="Helical" evidence="3">
    <location>
        <begin position="275"/>
        <end position="297"/>
    </location>
</feature>
<dbReference type="Gene3D" id="1.20.1250.20">
    <property type="entry name" value="MFS general substrate transporter like domains"/>
    <property type="match status" value="1"/>
</dbReference>
<evidence type="ECO:0000256" key="1">
    <source>
        <dbReference type="ARBA" id="ARBA00004141"/>
    </source>
</evidence>
<dbReference type="Pfam" id="PF07690">
    <property type="entry name" value="MFS_1"/>
    <property type="match status" value="1"/>
</dbReference>
<feature type="transmembrane region" description="Helical" evidence="3">
    <location>
        <begin position="390"/>
        <end position="412"/>
    </location>
</feature>
<gene>
    <name evidence="5" type="ORF">N7498_007631</name>
</gene>
<dbReference type="OrthoDB" id="6499973at2759"/>